<accession>A0A183B4Z5</accession>
<keyword evidence="8 11" id="KW-1133">Transmembrane helix</keyword>
<evidence type="ECO:0000256" key="11">
    <source>
        <dbReference type="SAM" id="Phobius"/>
    </source>
</evidence>
<dbReference type="EC" id="2.4.1.258" evidence="3"/>
<feature type="transmembrane region" description="Helical" evidence="11">
    <location>
        <begin position="167"/>
        <end position="184"/>
    </location>
</feature>
<comment type="catalytic activity">
    <reaction evidence="10">
        <text>an alpha-D-Man-(1-&gt;2)-alpha-D-Man-(1-&gt;2)-alpha-D-Man-(1-&gt;3)-[alpha-D-Man-(1-&gt;6)]-beta-D-Man-(1-&gt;4)-beta-D-GlcNAc-(1-&gt;4)-alpha-D-GlcNAc-diphospho-di-trans,poly-cis-dolichol + a di-trans,poly-cis-dolichyl beta-D-mannosyl phosphate = an alpha-D-Man-(1-&gt;2)-alpha-D-Man-(1-&gt;2)-alpha-D-Man-(1-&gt;3)-[alpha-D-Man-(1-&gt;3)-alpha-D-Man-(1-&gt;6)]-beta-D-Man-(1-&gt;4)-beta-D-GlcNAc-(1-&gt;4)-alpha-D-GlcNAc-diphospho-di-trans,poly-cis-dolichol + a di-trans,poly-cis-dolichyl phosphate + H(+)</text>
        <dbReference type="Rhea" id="RHEA:29527"/>
        <dbReference type="Rhea" id="RHEA-COMP:19498"/>
        <dbReference type="Rhea" id="RHEA-COMP:19501"/>
        <dbReference type="Rhea" id="RHEA-COMP:19516"/>
        <dbReference type="Rhea" id="RHEA-COMP:19517"/>
        <dbReference type="ChEBI" id="CHEBI:15378"/>
        <dbReference type="ChEBI" id="CHEBI:57683"/>
        <dbReference type="ChEBI" id="CHEBI:58211"/>
        <dbReference type="ChEBI" id="CHEBI:132515"/>
        <dbReference type="ChEBI" id="CHEBI:132516"/>
        <dbReference type="EC" id="2.4.1.258"/>
    </reaction>
    <physiologicalReaction direction="left-to-right" evidence="10">
        <dbReference type="Rhea" id="RHEA:29528"/>
    </physiologicalReaction>
</comment>
<reference evidence="14" key="1">
    <citation type="submission" date="2016-06" db="UniProtKB">
        <authorList>
            <consortium name="WormBaseParasite"/>
        </authorList>
    </citation>
    <scope>IDENTIFICATION</scope>
</reference>
<name>A0A183B4Z5_9TREM</name>
<evidence type="ECO:0000256" key="4">
    <source>
        <dbReference type="ARBA" id="ARBA00022676"/>
    </source>
</evidence>
<dbReference type="WBParaSite" id="ECPE_0001432001-mRNA-1">
    <property type="protein sequence ID" value="ECPE_0001432001-mRNA-1"/>
    <property type="gene ID" value="ECPE_0001432001"/>
</dbReference>
<keyword evidence="6 11" id="KW-0812">Transmembrane</keyword>
<dbReference type="PANTHER" id="PTHR12646">
    <property type="entry name" value="NOT56 - RELATED"/>
    <property type="match status" value="1"/>
</dbReference>
<evidence type="ECO:0000256" key="10">
    <source>
        <dbReference type="ARBA" id="ARBA00049506"/>
    </source>
</evidence>
<feature type="transmembrane region" description="Helical" evidence="11">
    <location>
        <begin position="137"/>
        <end position="161"/>
    </location>
</feature>
<comment type="subcellular location">
    <subcellularLocation>
        <location evidence="1">Endoplasmic reticulum membrane</location>
        <topology evidence="1">Multi-pass membrane protein</topology>
    </subcellularLocation>
</comment>
<keyword evidence="4" id="KW-0328">Glycosyltransferase</keyword>
<keyword evidence="5" id="KW-0808">Transferase</keyword>
<feature type="transmembrane region" description="Helical" evidence="11">
    <location>
        <begin position="20"/>
        <end position="39"/>
    </location>
</feature>
<dbReference type="InterPro" id="IPR007873">
    <property type="entry name" value="Glycosyltransferase_ALG3"/>
</dbReference>
<evidence type="ECO:0000256" key="1">
    <source>
        <dbReference type="ARBA" id="ARBA00004477"/>
    </source>
</evidence>
<reference evidence="12 13" key="2">
    <citation type="submission" date="2018-11" db="EMBL/GenBank/DDBJ databases">
        <authorList>
            <consortium name="Pathogen Informatics"/>
        </authorList>
    </citation>
    <scope>NUCLEOTIDE SEQUENCE [LARGE SCALE GENOMIC DNA]</scope>
    <source>
        <strain evidence="12 13">Egypt</strain>
    </source>
</reference>
<feature type="transmembrane region" description="Helical" evidence="11">
    <location>
        <begin position="247"/>
        <end position="267"/>
    </location>
</feature>
<evidence type="ECO:0000256" key="5">
    <source>
        <dbReference type="ARBA" id="ARBA00022679"/>
    </source>
</evidence>
<evidence type="ECO:0000256" key="7">
    <source>
        <dbReference type="ARBA" id="ARBA00022824"/>
    </source>
</evidence>
<protein>
    <recommendedName>
        <fullName evidence="3">dolichyl-P-Man:Man5GlcNAc2-PP-dolichol alpha-1,3-mannosyltransferase</fullName>
        <ecNumber evidence="3">2.4.1.258</ecNumber>
    </recommendedName>
</protein>
<evidence type="ECO:0000313" key="13">
    <source>
        <dbReference type="Proteomes" id="UP000272942"/>
    </source>
</evidence>
<organism evidence="14">
    <name type="scientific">Echinostoma caproni</name>
    <dbReference type="NCBI Taxonomy" id="27848"/>
    <lineage>
        <taxon>Eukaryota</taxon>
        <taxon>Metazoa</taxon>
        <taxon>Spiralia</taxon>
        <taxon>Lophotrochozoa</taxon>
        <taxon>Platyhelminthes</taxon>
        <taxon>Trematoda</taxon>
        <taxon>Digenea</taxon>
        <taxon>Plagiorchiida</taxon>
        <taxon>Echinostomata</taxon>
        <taxon>Echinostomatoidea</taxon>
        <taxon>Echinostomatidae</taxon>
        <taxon>Echinostoma</taxon>
    </lineage>
</organism>
<dbReference type="GO" id="GO:0005789">
    <property type="term" value="C:endoplasmic reticulum membrane"/>
    <property type="evidence" value="ECO:0007669"/>
    <property type="project" value="UniProtKB-SubCell"/>
</dbReference>
<dbReference type="EMBL" id="UZAN01057162">
    <property type="protein sequence ID" value="VDP91552.1"/>
    <property type="molecule type" value="Genomic_DNA"/>
</dbReference>
<evidence type="ECO:0000256" key="8">
    <source>
        <dbReference type="ARBA" id="ARBA00022989"/>
    </source>
</evidence>
<evidence type="ECO:0000256" key="2">
    <source>
        <dbReference type="ARBA" id="ARBA00004922"/>
    </source>
</evidence>
<dbReference type="Pfam" id="PF05208">
    <property type="entry name" value="ALG3"/>
    <property type="match status" value="2"/>
</dbReference>
<evidence type="ECO:0000256" key="6">
    <source>
        <dbReference type="ARBA" id="ARBA00022692"/>
    </source>
</evidence>
<gene>
    <name evidence="12" type="ORF">ECPE_LOCUS14280</name>
</gene>
<feature type="transmembrane region" description="Helical" evidence="11">
    <location>
        <begin position="105"/>
        <end position="125"/>
    </location>
</feature>
<evidence type="ECO:0000256" key="9">
    <source>
        <dbReference type="ARBA" id="ARBA00023136"/>
    </source>
</evidence>
<dbReference type="AlphaFoldDB" id="A0A183B4Z5"/>
<comment type="pathway">
    <text evidence="2">Protein modification; protein glycosylation.</text>
</comment>
<dbReference type="GO" id="GO:0052925">
    <property type="term" value="F:dol-P-Man:Man(5)GlcNAc(2)-PP-Dol alpha-1,3-mannosyltransferase activity"/>
    <property type="evidence" value="ECO:0007669"/>
    <property type="project" value="UniProtKB-EC"/>
</dbReference>
<evidence type="ECO:0000313" key="14">
    <source>
        <dbReference type="WBParaSite" id="ECPE_0001432001-mRNA-1"/>
    </source>
</evidence>
<evidence type="ECO:0000313" key="12">
    <source>
        <dbReference type="EMBL" id="VDP91552.1"/>
    </source>
</evidence>
<sequence length="287" mass="33585">MVLTRAMEYVKSLIFTKKGYSPTIFILIVAELILCPAIIEKVKYTEIDWVAYMQEVEHFLNGTLDYDQIEGQTGPCVPCWFLVHIFTFAQNNRCRFQHSIRPIRFYIFVPPYALAFMCIISYRIHSIYVLRLFNDPFAILAVYASINALIYGKFTLASIFMSLGVSIKMNVLLFFPGLLLVLLFHRGILQTIGHLCECGILILGAPFLFHNPEAYVTRAFNFGRQFMYKWTVNWRIVPEHVFLDRRFHLVLLALQLIFLAVMLFRFIRLGWSRPQPHPDRGSNRERK</sequence>
<proteinExistence type="predicted"/>
<dbReference type="OrthoDB" id="20028at2759"/>
<dbReference type="Proteomes" id="UP000272942">
    <property type="component" value="Unassembled WGS sequence"/>
</dbReference>
<keyword evidence="13" id="KW-1185">Reference proteome</keyword>
<keyword evidence="7" id="KW-0256">Endoplasmic reticulum</keyword>
<keyword evidence="9 11" id="KW-0472">Membrane</keyword>
<dbReference type="PANTHER" id="PTHR12646:SF0">
    <property type="entry name" value="DOL-P-MAN:MAN(5)GLCNAC(2)-PP-DOL ALPHA-1,3-MANNOSYLTRANSFERASE"/>
    <property type="match status" value="1"/>
</dbReference>
<evidence type="ECO:0000256" key="3">
    <source>
        <dbReference type="ARBA" id="ARBA00011964"/>
    </source>
</evidence>